<sequence>MVKKFELARADVSVTRVLTSANAFWTWDWFGLRAGPSCEVGDDDDGEEARKAEALLRQFNESEIMFLMAE</sequence>
<organism evidence="1 2">
    <name type="scientific">Prunus dulcis</name>
    <name type="common">Almond</name>
    <name type="synonym">Amygdalus dulcis</name>
    <dbReference type="NCBI Taxonomy" id="3755"/>
    <lineage>
        <taxon>Eukaryota</taxon>
        <taxon>Viridiplantae</taxon>
        <taxon>Streptophyta</taxon>
        <taxon>Embryophyta</taxon>
        <taxon>Tracheophyta</taxon>
        <taxon>Spermatophyta</taxon>
        <taxon>Magnoliopsida</taxon>
        <taxon>eudicotyledons</taxon>
        <taxon>Gunneridae</taxon>
        <taxon>Pentapetalae</taxon>
        <taxon>rosids</taxon>
        <taxon>fabids</taxon>
        <taxon>Rosales</taxon>
        <taxon>Rosaceae</taxon>
        <taxon>Amygdaloideae</taxon>
        <taxon>Amygdaleae</taxon>
        <taxon>Prunus</taxon>
    </lineage>
</organism>
<evidence type="ECO:0000313" key="1">
    <source>
        <dbReference type="EMBL" id="KAI5327603.1"/>
    </source>
</evidence>
<evidence type="ECO:0000313" key="2">
    <source>
        <dbReference type="Proteomes" id="UP001054821"/>
    </source>
</evidence>
<reference evidence="1 2" key="1">
    <citation type="journal article" date="2022" name="G3 (Bethesda)">
        <title>Whole-genome sequence and methylome profiling of the almond [Prunus dulcis (Mill.) D.A. Webb] cultivar 'Nonpareil'.</title>
        <authorList>
            <person name="D'Amico-Willman K.M."/>
            <person name="Ouma W.Z."/>
            <person name="Meulia T."/>
            <person name="Sideli G.M."/>
            <person name="Gradziel T.M."/>
            <person name="Fresnedo-Ramirez J."/>
        </authorList>
    </citation>
    <scope>NUCLEOTIDE SEQUENCE [LARGE SCALE GENOMIC DNA]</scope>
    <source>
        <strain evidence="1">Clone GOH B32 T37-40</strain>
    </source>
</reference>
<accession>A0AAD4VM81</accession>
<proteinExistence type="predicted"/>
<dbReference type="EMBL" id="JAJFAZ020000005">
    <property type="protein sequence ID" value="KAI5327603.1"/>
    <property type="molecule type" value="Genomic_DNA"/>
</dbReference>
<dbReference type="AlphaFoldDB" id="A0AAD4VM81"/>
<keyword evidence="2" id="KW-1185">Reference proteome</keyword>
<dbReference type="Proteomes" id="UP001054821">
    <property type="component" value="Chromosome 5"/>
</dbReference>
<name>A0AAD4VM81_PRUDU</name>
<gene>
    <name evidence="1" type="ORF">L3X38_026999</name>
</gene>
<protein>
    <submittedName>
        <fullName evidence="1">Uncharacterized protein</fullName>
    </submittedName>
</protein>
<comment type="caution">
    <text evidence="1">The sequence shown here is derived from an EMBL/GenBank/DDBJ whole genome shotgun (WGS) entry which is preliminary data.</text>
</comment>